<dbReference type="CDD" id="cd06343">
    <property type="entry name" value="PBP1_ABC_ligand_binding-like"/>
    <property type="match status" value="1"/>
</dbReference>
<evidence type="ECO:0000256" key="4">
    <source>
        <dbReference type="SAM" id="SignalP"/>
    </source>
</evidence>
<evidence type="ECO:0000313" key="7">
    <source>
        <dbReference type="Proteomes" id="UP001484097"/>
    </source>
</evidence>
<gene>
    <name evidence="6" type="ORF">ABDK96_07430</name>
</gene>
<dbReference type="InterPro" id="IPR028081">
    <property type="entry name" value="Leu-bd"/>
</dbReference>
<accession>A0ABV0IH65</accession>
<dbReference type="Pfam" id="PF13458">
    <property type="entry name" value="Peripla_BP_6"/>
    <property type="match status" value="1"/>
</dbReference>
<feature type="signal peptide" evidence="4">
    <location>
        <begin position="1"/>
        <end position="25"/>
    </location>
</feature>
<dbReference type="EMBL" id="JBDXMX010000003">
    <property type="protein sequence ID" value="MEO9247507.1"/>
    <property type="molecule type" value="Genomic_DNA"/>
</dbReference>
<feature type="domain" description="Leucine-binding protein" evidence="5">
    <location>
        <begin position="55"/>
        <end position="411"/>
    </location>
</feature>
<feature type="compositionally biased region" description="Gly residues" evidence="3">
    <location>
        <begin position="32"/>
        <end position="42"/>
    </location>
</feature>
<sequence>MTPRPMNLQKRILSAVALSAAAALALSGCGRSDGGGGGGEGSEGVSASPGITDETLTLGVTTPLSGGTAGPGTCTVAGLAAYMGAANEAGGIEFGDGKTRTVEIEAFDDTYDPQKALSNFQQNNGNVFAFTSGLGTPTNRAYREAAIDSEVPQVLVQTGDPIFSDREESPWQLGFVPIYQNEGEAFGELLAGTDEDLTVAILSQNDDYGEGYVEGFKEAIAGSENIEVVSELTYEATDTSVDAQLTELAGSEADVFFNAMSITPLVISAIEKSRELGWSPSWFLPSNTSSPVAILDPAGADAEDGFYSVSFAKAPQSPAYAEDEDVVAFLENLEQYAAEYTTTPDFPHCMWSYMVGATLEEAFTTMTEPTRENFMEALRSIEDLQAPLMLEGTSVNTTEDGQPAVSTVVVQKYNGAGYETAESFE</sequence>
<evidence type="ECO:0000256" key="1">
    <source>
        <dbReference type="ARBA" id="ARBA00010062"/>
    </source>
</evidence>
<comment type="caution">
    <text evidence="6">The sequence shown here is derived from an EMBL/GenBank/DDBJ whole genome shotgun (WGS) entry which is preliminary data.</text>
</comment>
<dbReference type="PANTHER" id="PTHR47235:SF1">
    <property type="entry name" value="BLR6548 PROTEIN"/>
    <property type="match status" value="1"/>
</dbReference>
<evidence type="ECO:0000256" key="2">
    <source>
        <dbReference type="ARBA" id="ARBA00022729"/>
    </source>
</evidence>
<dbReference type="PANTHER" id="PTHR47235">
    <property type="entry name" value="BLR6548 PROTEIN"/>
    <property type="match status" value="1"/>
</dbReference>
<keyword evidence="2 4" id="KW-0732">Signal</keyword>
<dbReference type="InterPro" id="IPR028082">
    <property type="entry name" value="Peripla_BP_I"/>
</dbReference>
<evidence type="ECO:0000313" key="6">
    <source>
        <dbReference type="EMBL" id="MEO9247507.1"/>
    </source>
</evidence>
<proteinExistence type="inferred from homology"/>
<keyword evidence="7" id="KW-1185">Reference proteome</keyword>
<comment type="similarity">
    <text evidence="1">Belongs to the leucine-binding protein family.</text>
</comment>
<dbReference type="Proteomes" id="UP001484097">
    <property type="component" value="Unassembled WGS sequence"/>
</dbReference>
<feature type="compositionally biased region" description="Polar residues" evidence="3">
    <location>
        <begin position="54"/>
        <end position="65"/>
    </location>
</feature>
<feature type="chain" id="PRO_5047143019" evidence="4">
    <location>
        <begin position="26"/>
        <end position="425"/>
    </location>
</feature>
<feature type="region of interest" description="Disordered" evidence="3">
    <location>
        <begin position="32"/>
        <end position="68"/>
    </location>
</feature>
<organism evidence="6 7">
    <name type="scientific">Citricoccus nitrophenolicus</name>
    <dbReference type="NCBI Taxonomy" id="863575"/>
    <lineage>
        <taxon>Bacteria</taxon>
        <taxon>Bacillati</taxon>
        <taxon>Actinomycetota</taxon>
        <taxon>Actinomycetes</taxon>
        <taxon>Micrococcales</taxon>
        <taxon>Micrococcaceae</taxon>
        <taxon>Citricoccus</taxon>
    </lineage>
</organism>
<dbReference type="PROSITE" id="PS51257">
    <property type="entry name" value="PROKAR_LIPOPROTEIN"/>
    <property type="match status" value="1"/>
</dbReference>
<name>A0ABV0IH65_9MICC</name>
<dbReference type="Gene3D" id="3.40.50.2300">
    <property type="match status" value="2"/>
</dbReference>
<dbReference type="SUPFAM" id="SSF53822">
    <property type="entry name" value="Periplasmic binding protein-like I"/>
    <property type="match status" value="1"/>
</dbReference>
<evidence type="ECO:0000256" key="3">
    <source>
        <dbReference type="SAM" id="MobiDB-lite"/>
    </source>
</evidence>
<dbReference type="RefSeq" id="WP_309812222.1">
    <property type="nucleotide sequence ID" value="NZ_JBDXMX010000003.1"/>
</dbReference>
<protein>
    <submittedName>
        <fullName evidence="6">ABC transporter substrate-binding protein</fullName>
    </submittedName>
</protein>
<evidence type="ECO:0000259" key="5">
    <source>
        <dbReference type="Pfam" id="PF13458"/>
    </source>
</evidence>
<reference evidence="6 7" key="1">
    <citation type="submission" date="2024-05" db="EMBL/GenBank/DDBJ databases">
        <authorList>
            <person name="Yi C."/>
        </authorList>
    </citation>
    <scope>NUCLEOTIDE SEQUENCE [LARGE SCALE GENOMIC DNA]</scope>
    <source>
        <strain evidence="6 7">XS13</strain>
    </source>
</reference>